<feature type="domain" description="Methyltransferase" evidence="5">
    <location>
        <begin position="61"/>
        <end position="157"/>
    </location>
</feature>
<comment type="function">
    <text evidence="3">Catalyzes the conversion of S-adenosyl-L-methionine (SAM) to carboxy-S-adenosyl-L-methionine (Cx-SAM).</text>
</comment>
<comment type="similarity">
    <text evidence="3">Belongs to the class I-like SAM-binding methyltransferase superfamily. Cx-SAM synthase family.</text>
</comment>
<feature type="binding site" evidence="3 4">
    <location>
        <position position="38"/>
    </location>
    <ligand>
        <name>S-adenosyl-L-methionine</name>
        <dbReference type="ChEBI" id="CHEBI:59789"/>
    </ligand>
</feature>
<feature type="binding site" evidence="3 4">
    <location>
        <position position="131"/>
    </location>
    <ligand>
        <name>S-adenosyl-L-methionine</name>
        <dbReference type="ChEBI" id="CHEBI:59789"/>
    </ligand>
</feature>
<gene>
    <name evidence="3 6" type="primary">cmoA</name>
    <name evidence="6" type="ORF">DIZ79_11190</name>
</gene>
<accession>A0A370DY05</accession>
<keyword evidence="2 3" id="KW-0949">S-adenosyl-L-methionine</keyword>
<evidence type="ECO:0000256" key="4">
    <source>
        <dbReference type="PIRSR" id="PIRSR006325-1"/>
    </source>
</evidence>
<dbReference type="AlphaFoldDB" id="A0A370DY05"/>
<evidence type="ECO:0000313" key="7">
    <source>
        <dbReference type="Proteomes" id="UP000255508"/>
    </source>
</evidence>
<name>A0A370DY05_9GAMM</name>
<feature type="binding site" evidence="3 4">
    <location>
        <begin position="88"/>
        <end position="89"/>
    </location>
    <ligand>
        <name>S-adenosyl-L-methionine</name>
        <dbReference type="ChEBI" id="CHEBI:59789"/>
    </ligand>
</feature>
<dbReference type="EC" id="2.1.3.-" evidence="3"/>
<dbReference type="InterPro" id="IPR029063">
    <property type="entry name" value="SAM-dependent_MTases_sf"/>
</dbReference>
<keyword evidence="1 3" id="KW-0808">Transferase</keyword>
<sequence length="241" mass="26519">MAKDKIYATPQALVTDFVFDEAVAVVFPDMIQRSVPGYATIINMIATLAARSVQSESRCYDLGCSLGAAALAMRSGIGDRDCRVIAVDNSPAMLARAREFLEADTGKAPVDFLCADIQDIRVEKASMIVLNFTLQFVPPERRSGLLQHIFDGMLPSGILVLSEKIALGKPQAQALFTDMHHAFKKGQGYSDLEISQKRTALENVLLPETLATHQDRLFQAGFNTVEVWFQCFNFVSLLAIK</sequence>
<dbReference type="SUPFAM" id="SSF53335">
    <property type="entry name" value="S-adenosyl-L-methionine-dependent methyltransferases"/>
    <property type="match status" value="1"/>
</dbReference>
<organism evidence="6 7">
    <name type="scientific">endosymbiont of Lamellibrachia luymesi</name>
    <dbReference type="NCBI Taxonomy" id="2200907"/>
    <lineage>
        <taxon>Bacteria</taxon>
        <taxon>Pseudomonadati</taxon>
        <taxon>Pseudomonadota</taxon>
        <taxon>Gammaproteobacteria</taxon>
        <taxon>sulfur-oxidizing symbionts</taxon>
    </lineage>
</organism>
<comment type="caution">
    <text evidence="6">The sequence shown here is derived from an EMBL/GenBank/DDBJ whole genome shotgun (WGS) entry which is preliminary data.</text>
</comment>
<evidence type="ECO:0000256" key="3">
    <source>
        <dbReference type="HAMAP-Rule" id="MF_01589"/>
    </source>
</evidence>
<dbReference type="CDD" id="cd02440">
    <property type="entry name" value="AdoMet_MTases"/>
    <property type="match status" value="1"/>
</dbReference>
<dbReference type="GO" id="GO:1904047">
    <property type="term" value="F:S-adenosyl-L-methionine binding"/>
    <property type="evidence" value="ECO:0007669"/>
    <property type="project" value="UniProtKB-UniRule"/>
</dbReference>
<comment type="catalytic activity">
    <reaction evidence="3">
        <text>prephenate + S-adenosyl-L-methionine = carboxy-S-adenosyl-L-methionine + 3-phenylpyruvate + H2O</text>
        <dbReference type="Rhea" id="RHEA:51692"/>
        <dbReference type="ChEBI" id="CHEBI:15377"/>
        <dbReference type="ChEBI" id="CHEBI:18005"/>
        <dbReference type="ChEBI" id="CHEBI:29934"/>
        <dbReference type="ChEBI" id="CHEBI:59789"/>
        <dbReference type="ChEBI" id="CHEBI:134278"/>
    </reaction>
</comment>
<feature type="binding site" evidence="3 4">
    <location>
        <begin position="116"/>
        <end position="117"/>
    </location>
    <ligand>
        <name>S-adenosyl-L-methionine</name>
        <dbReference type="ChEBI" id="CHEBI:59789"/>
    </ligand>
</feature>
<feature type="binding site" evidence="3 4">
    <location>
        <begin position="63"/>
        <end position="65"/>
    </location>
    <ligand>
        <name>S-adenosyl-L-methionine</name>
        <dbReference type="ChEBI" id="CHEBI:59789"/>
    </ligand>
</feature>
<comment type="subunit">
    <text evidence="3">Homodimer.</text>
</comment>
<reference evidence="6 7" key="1">
    <citation type="journal article" date="2018" name="ISME J.">
        <title>Endosymbiont genomes yield clues of tubeworm success.</title>
        <authorList>
            <person name="Li Y."/>
            <person name="Liles M.R."/>
            <person name="Halanych K.M."/>
        </authorList>
    </citation>
    <scope>NUCLEOTIDE SEQUENCE [LARGE SCALE GENOMIC DNA]</scope>
    <source>
        <strain evidence="6">A1422</strain>
    </source>
</reference>
<evidence type="ECO:0000259" key="5">
    <source>
        <dbReference type="Pfam" id="PF13649"/>
    </source>
</evidence>
<evidence type="ECO:0000256" key="2">
    <source>
        <dbReference type="ARBA" id="ARBA00022691"/>
    </source>
</evidence>
<dbReference type="PANTHER" id="PTHR43861:SF2">
    <property type="entry name" value="CARBOXY-S-ADENOSYL-L-METHIONINE SYNTHASE"/>
    <property type="match status" value="1"/>
</dbReference>
<dbReference type="EMBL" id="QFXD01000201">
    <property type="protein sequence ID" value="RDH89739.1"/>
    <property type="molecule type" value="Genomic_DNA"/>
</dbReference>
<dbReference type="Proteomes" id="UP000255508">
    <property type="component" value="Unassembled WGS sequence"/>
</dbReference>
<evidence type="ECO:0000256" key="1">
    <source>
        <dbReference type="ARBA" id="ARBA00022679"/>
    </source>
</evidence>
<dbReference type="NCBIfam" id="TIGR00740">
    <property type="entry name" value="carboxy-S-adenosyl-L-methionine synthase CmoA"/>
    <property type="match status" value="1"/>
</dbReference>
<dbReference type="GO" id="GO:0002098">
    <property type="term" value="P:tRNA wobble uridine modification"/>
    <property type="evidence" value="ECO:0007669"/>
    <property type="project" value="InterPro"/>
</dbReference>
<dbReference type="GO" id="GO:0016743">
    <property type="term" value="F:carboxyl- or carbamoyltransferase activity"/>
    <property type="evidence" value="ECO:0007669"/>
    <property type="project" value="UniProtKB-UniRule"/>
</dbReference>
<evidence type="ECO:0000313" key="6">
    <source>
        <dbReference type="EMBL" id="RDH89739.1"/>
    </source>
</evidence>
<dbReference type="InterPro" id="IPR041698">
    <property type="entry name" value="Methyltransf_25"/>
</dbReference>
<protein>
    <recommendedName>
        <fullName evidence="3">Carboxy-S-adenosyl-L-methionine synthase</fullName>
        <shortName evidence="3">Cx-SAM synthase</shortName>
        <ecNumber evidence="3">2.1.3.-</ecNumber>
    </recommendedName>
</protein>
<proteinExistence type="inferred from homology"/>
<dbReference type="Gene3D" id="3.40.50.150">
    <property type="entry name" value="Vaccinia Virus protein VP39"/>
    <property type="match status" value="1"/>
</dbReference>
<dbReference type="PANTHER" id="PTHR43861">
    <property type="entry name" value="TRANS-ACONITATE 2-METHYLTRANSFERASE-RELATED"/>
    <property type="match status" value="1"/>
</dbReference>
<dbReference type="NCBIfam" id="NF011995">
    <property type="entry name" value="PRK15451.1"/>
    <property type="match status" value="1"/>
</dbReference>
<dbReference type="InterPro" id="IPR005271">
    <property type="entry name" value="CmoA"/>
</dbReference>
<dbReference type="Pfam" id="PF13649">
    <property type="entry name" value="Methyltransf_25"/>
    <property type="match status" value="1"/>
</dbReference>
<dbReference type="PIRSF" id="PIRSF006325">
    <property type="entry name" value="MeTrfase_bac"/>
    <property type="match status" value="1"/>
</dbReference>
<dbReference type="HAMAP" id="MF_01589">
    <property type="entry name" value="Cx_SAM_synthase"/>
    <property type="match status" value="1"/>
</dbReference>
<feature type="binding site" evidence="3">
    <location>
        <position position="198"/>
    </location>
    <ligand>
        <name>S-adenosyl-L-methionine</name>
        <dbReference type="ChEBI" id="CHEBI:59789"/>
    </ligand>
</feature>